<name>A0A4Y2S676_ARAVE</name>
<dbReference type="Gene3D" id="3.10.10.10">
    <property type="entry name" value="HIV Type 1 Reverse Transcriptase, subunit A, domain 1"/>
    <property type="match status" value="1"/>
</dbReference>
<evidence type="ECO:0000256" key="2">
    <source>
        <dbReference type="ARBA" id="ARBA00022771"/>
    </source>
</evidence>
<dbReference type="Gene3D" id="3.30.70.270">
    <property type="match status" value="1"/>
</dbReference>
<keyword evidence="3" id="KW-0862">Zinc</keyword>
<comment type="caution">
    <text evidence="6">The sequence shown here is derived from an EMBL/GenBank/DDBJ whole genome shotgun (WGS) entry which is preliminary data.</text>
</comment>
<evidence type="ECO:0000256" key="3">
    <source>
        <dbReference type="ARBA" id="ARBA00022833"/>
    </source>
</evidence>
<organism evidence="6 7">
    <name type="scientific">Araneus ventricosus</name>
    <name type="common">Orbweaver spider</name>
    <name type="synonym">Epeira ventricosa</name>
    <dbReference type="NCBI Taxonomy" id="182803"/>
    <lineage>
        <taxon>Eukaryota</taxon>
        <taxon>Metazoa</taxon>
        <taxon>Ecdysozoa</taxon>
        <taxon>Arthropoda</taxon>
        <taxon>Chelicerata</taxon>
        <taxon>Arachnida</taxon>
        <taxon>Araneae</taxon>
        <taxon>Araneomorphae</taxon>
        <taxon>Entelegynae</taxon>
        <taxon>Araneoidea</taxon>
        <taxon>Araneidae</taxon>
        <taxon>Araneus</taxon>
    </lineage>
</organism>
<accession>A0A4Y2S676</accession>
<gene>
    <name evidence="6" type="ORF">AVEN_185972_1</name>
</gene>
<dbReference type="PANTHER" id="PTHR37984:SF5">
    <property type="entry name" value="PROTEIN NYNRIN-LIKE"/>
    <property type="match status" value="1"/>
</dbReference>
<dbReference type="InterPro" id="IPR043502">
    <property type="entry name" value="DNA/RNA_pol_sf"/>
</dbReference>
<protein>
    <recommendedName>
        <fullName evidence="5">C2H2-type domain-containing protein</fullName>
    </recommendedName>
</protein>
<dbReference type="GO" id="GO:0008270">
    <property type="term" value="F:zinc ion binding"/>
    <property type="evidence" value="ECO:0007669"/>
    <property type="project" value="UniProtKB-KW"/>
</dbReference>
<dbReference type="CDD" id="cd01647">
    <property type="entry name" value="RT_LTR"/>
    <property type="match status" value="1"/>
</dbReference>
<dbReference type="InterPro" id="IPR043128">
    <property type="entry name" value="Rev_trsase/Diguanyl_cyclase"/>
</dbReference>
<dbReference type="GO" id="GO:0071897">
    <property type="term" value="P:DNA biosynthetic process"/>
    <property type="evidence" value="ECO:0007669"/>
    <property type="project" value="UniProtKB-ARBA"/>
</dbReference>
<dbReference type="GO" id="GO:0005634">
    <property type="term" value="C:nucleus"/>
    <property type="evidence" value="ECO:0007669"/>
    <property type="project" value="UniProtKB-ARBA"/>
</dbReference>
<sequence length="312" mass="34976">MAWLSTDFKCDDCRKQFSTKYNFVRHLKIHTSIKENKFVQYAIKILIGKTNSTDISLKCIIEIPVKHPPNTVHPPPAKKSVLQKDKKEEEGNVITVEAIKFQVDVQLMVNSTGAAGSRIIFLVSVSKSVNRVCQINPEEFTNSANNCKYPPEPFFVGNVSADSMSSSWQNILLINDRPVNFKIDTGAQANIISKKLLDDIYRSGVKAELARMVKAGVIEKVTEPTDRVSPLVIVVSKNGSLRVCLDPQYLNRAIKRPQYNLPTFEDITSKLAGSKYFSVLVAVSAFWQISLDKDSSRFCTFSSPFGRFKFLG</sequence>
<dbReference type="OrthoDB" id="2286242at2759"/>
<evidence type="ECO:0000313" key="6">
    <source>
        <dbReference type="EMBL" id="GBN83481.1"/>
    </source>
</evidence>
<evidence type="ECO:0000259" key="5">
    <source>
        <dbReference type="PROSITE" id="PS50157"/>
    </source>
</evidence>
<dbReference type="InterPro" id="IPR036236">
    <property type="entry name" value="Znf_C2H2_sf"/>
</dbReference>
<dbReference type="Pfam" id="PF00096">
    <property type="entry name" value="zf-C2H2"/>
    <property type="match status" value="1"/>
</dbReference>
<dbReference type="SMART" id="SM00355">
    <property type="entry name" value="ZnF_C2H2"/>
    <property type="match status" value="1"/>
</dbReference>
<feature type="domain" description="C2H2-type" evidence="5">
    <location>
        <begin position="8"/>
        <end position="35"/>
    </location>
</feature>
<dbReference type="Proteomes" id="UP000499080">
    <property type="component" value="Unassembled WGS sequence"/>
</dbReference>
<reference evidence="6 7" key="1">
    <citation type="journal article" date="2019" name="Sci. Rep.">
        <title>Orb-weaving spider Araneus ventricosus genome elucidates the spidroin gene catalogue.</title>
        <authorList>
            <person name="Kono N."/>
            <person name="Nakamura H."/>
            <person name="Ohtoshi R."/>
            <person name="Moran D.A.P."/>
            <person name="Shinohara A."/>
            <person name="Yoshida Y."/>
            <person name="Fujiwara M."/>
            <person name="Mori M."/>
            <person name="Tomita M."/>
            <person name="Arakawa K."/>
        </authorList>
    </citation>
    <scope>NUCLEOTIDE SEQUENCE [LARGE SCALE GENOMIC DNA]</scope>
</reference>
<keyword evidence="1" id="KW-0479">Metal-binding</keyword>
<dbReference type="SUPFAM" id="SSF57667">
    <property type="entry name" value="beta-beta-alpha zinc fingers"/>
    <property type="match status" value="1"/>
</dbReference>
<dbReference type="FunFam" id="3.30.160.60:FF:000446">
    <property type="entry name" value="Zinc finger protein"/>
    <property type="match status" value="1"/>
</dbReference>
<evidence type="ECO:0000256" key="1">
    <source>
        <dbReference type="ARBA" id="ARBA00022723"/>
    </source>
</evidence>
<dbReference type="EMBL" id="BGPR01150092">
    <property type="protein sequence ID" value="GBN83481.1"/>
    <property type="molecule type" value="Genomic_DNA"/>
</dbReference>
<dbReference type="AlphaFoldDB" id="A0A4Y2S676"/>
<keyword evidence="7" id="KW-1185">Reference proteome</keyword>
<evidence type="ECO:0000313" key="7">
    <source>
        <dbReference type="Proteomes" id="UP000499080"/>
    </source>
</evidence>
<proteinExistence type="predicted"/>
<keyword evidence="2 4" id="KW-0863">Zinc-finger</keyword>
<dbReference type="Gene3D" id="3.30.160.60">
    <property type="entry name" value="Classic Zinc Finger"/>
    <property type="match status" value="1"/>
</dbReference>
<dbReference type="InterPro" id="IPR013087">
    <property type="entry name" value="Znf_C2H2_type"/>
</dbReference>
<dbReference type="InterPro" id="IPR050951">
    <property type="entry name" value="Retrovirus_Pol_polyprotein"/>
</dbReference>
<dbReference type="SUPFAM" id="SSF56672">
    <property type="entry name" value="DNA/RNA polymerases"/>
    <property type="match status" value="1"/>
</dbReference>
<dbReference type="PANTHER" id="PTHR37984">
    <property type="entry name" value="PROTEIN CBG26694"/>
    <property type="match status" value="1"/>
</dbReference>
<evidence type="ECO:0000256" key="4">
    <source>
        <dbReference type="PROSITE-ProRule" id="PRU00042"/>
    </source>
</evidence>
<dbReference type="PROSITE" id="PS00028">
    <property type="entry name" value="ZINC_FINGER_C2H2_1"/>
    <property type="match status" value="1"/>
</dbReference>
<dbReference type="PROSITE" id="PS50157">
    <property type="entry name" value="ZINC_FINGER_C2H2_2"/>
    <property type="match status" value="1"/>
</dbReference>